<dbReference type="NCBIfam" id="TIGR00786">
    <property type="entry name" value="dctM"/>
    <property type="match status" value="1"/>
</dbReference>
<reference evidence="10" key="1">
    <citation type="submission" date="2016-10" db="EMBL/GenBank/DDBJ databases">
        <authorList>
            <person name="Varghese N."/>
            <person name="Submissions S."/>
        </authorList>
    </citation>
    <scope>NUCLEOTIDE SEQUENCE [LARGE SCALE GENOMIC DNA]</scope>
    <source>
        <strain evidence="10">NLAE-zl-G277</strain>
    </source>
</reference>
<feature type="domain" description="TRAP C4-dicarboxylate transport system permease DctM subunit" evidence="8">
    <location>
        <begin position="14"/>
        <end position="422"/>
    </location>
</feature>
<feature type="transmembrane region" description="Helical" evidence="7">
    <location>
        <begin position="176"/>
        <end position="197"/>
    </location>
</feature>
<feature type="transmembrane region" description="Helical" evidence="7">
    <location>
        <begin position="218"/>
        <end position="237"/>
    </location>
</feature>
<dbReference type="PANTHER" id="PTHR33362">
    <property type="entry name" value="SIALIC ACID TRAP TRANSPORTER PERMEASE PROTEIN SIAT-RELATED"/>
    <property type="match status" value="1"/>
</dbReference>
<proteinExistence type="predicted"/>
<evidence type="ECO:0000256" key="2">
    <source>
        <dbReference type="ARBA" id="ARBA00022475"/>
    </source>
</evidence>
<keyword evidence="10" id="KW-1185">Reference proteome</keyword>
<evidence type="ECO:0000313" key="9">
    <source>
        <dbReference type="EMBL" id="SET86868.1"/>
    </source>
</evidence>
<feature type="transmembrane region" description="Helical" evidence="7">
    <location>
        <begin position="365"/>
        <end position="393"/>
    </location>
</feature>
<organism evidence="9 10">
    <name type="scientific">Enterocloster lavalensis</name>
    <dbReference type="NCBI Taxonomy" id="460384"/>
    <lineage>
        <taxon>Bacteria</taxon>
        <taxon>Bacillati</taxon>
        <taxon>Bacillota</taxon>
        <taxon>Clostridia</taxon>
        <taxon>Lachnospirales</taxon>
        <taxon>Lachnospiraceae</taxon>
        <taxon>Enterocloster</taxon>
    </lineage>
</organism>
<evidence type="ECO:0000259" key="8">
    <source>
        <dbReference type="Pfam" id="PF06808"/>
    </source>
</evidence>
<gene>
    <name evidence="9" type="ORF">SAMN05216313_11781</name>
</gene>
<feature type="transmembrane region" description="Helical" evidence="7">
    <location>
        <begin position="99"/>
        <end position="118"/>
    </location>
</feature>
<evidence type="ECO:0000256" key="4">
    <source>
        <dbReference type="ARBA" id="ARBA00022692"/>
    </source>
</evidence>
<keyword evidence="6 7" id="KW-0472">Membrane</keyword>
<sequence length="432" mass="46529">MNVNIEAAIAILMISFFVLVIIRLPVTFALIISTALTMLYCKIPLMTMVQQMSKAVNSFSLLAIPFFILMGEIMGAGGISSRLLEFANVCVGHLRGGLAHVNILASMFFGGISGSAVADVSSLGTLEIPMMEKAGYDRPFATAVTVSSACQGLIIPPSHNMVLYSMAAGGISVGRLFWAGYAPGILLGVCLMILCWFMSIKRNYPKGERVPLRHAVKVTREAFFAIFAMVIIVGGVSCGLFTATESAAIACIYSFLVSMFIYKELKMRHMPKVLSNTVKTLAMVYSLIAAAGAFSWILAYLRIPARVTDLLLGISDNRFVVLILINLILLFLGCIMDMAPLVLIMTPILLPVVQKFGMTPIQFGIVLMLNLGIGLCTPPVGSCLFAGCAIGKISIEETTKALLPMYVVMVVALLLITFIPAITMTLPNIVMP</sequence>
<dbReference type="EMBL" id="FOIM01000017">
    <property type="protein sequence ID" value="SET86868.1"/>
    <property type="molecule type" value="Genomic_DNA"/>
</dbReference>
<name>A0A1I0HUL3_9FIRM</name>
<dbReference type="InterPro" id="IPR010656">
    <property type="entry name" value="DctM"/>
</dbReference>
<keyword evidence="2" id="KW-1003">Cell membrane</keyword>
<evidence type="ECO:0000256" key="5">
    <source>
        <dbReference type="ARBA" id="ARBA00022989"/>
    </source>
</evidence>
<dbReference type="AlphaFoldDB" id="A0A1I0HUL3"/>
<dbReference type="GO" id="GO:0022857">
    <property type="term" value="F:transmembrane transporter activity"/>
    <property type="evidence" value="ECO:0007669"/>
    <property type="project" value="TreeGrafter"/>
</dbReference>
<evidence type="ECO:0000256" key="3">
    <source>
        <dbReference type="ARBA" id="ARBA00022519"/>
    </source>
</evidence>
<keyword evidence="5 7" id="KW-1133">Transmembrane helix</keyword>
<keyword evidence="3" id="KW-0997">Cell inner membrane</keyword>
<feature type="transmembrane region" description="Helical" evidence="7">
    <location>
        <begin position="139"/>
        <end position="156"/>
    </location>
</feature>
<dbReference type="PIRSF" id="PIRSF006066">
    <property type="entry name" value="HI0050"/>
    <property type="match status" value="1"/>
</dbReference>
<protein>
    <submittedName>
        <fullName evidence="9">TRAP transporter, DctM subunit</fullName>
    </submittedName>
</protein>
<dbReference type="PANTHER" id="PTHR33362:SF2">
    <property type="entry name" value="TRAP TRANSPORTER LARGE PERMEASE PROTEIN"/>
    <property type="match status" value="1"/>
</dbReference>
<dbReference type="GeneID" id="93279209"/>
<evidence type="ECO:0000256" key="1">
    <source>
        <dbReference type="ARBA" id="ARBA00004429"/>
    </source>
</evidence>
<evidence type="ECO:0000256" key="7">
    <source>
        <dbReference type="SAM" id="Phobius"/>
    </source>
</evidence>
<dbReference type="Pfam" id="PF06808">
    <property type="entry name" value="DctM"/>
    <property type="match status" value="1"/>
</dbReference>
<dbReference type="STRING" id="460384.SAMN05216313_11781"/>
<evidence type="ECO:0000256" key="6">
    <source>
        <dbReference type="ARBA" id="ARBA00023136"/>
    </source>
</evidence>
<dbReference type="Proteomes" id="UP000198508">
    <property type="component" value="Unassembled WGS sequence"/>
</dbReference>
<evidence type="ECO:0000313" key="10">
    <source>
        <dbReference type="Proteomes" id="UP000198508"/>
    </source>
</evidence>
<feature type="transmembrane region" description="Helical" evidence="7">
    <location>
        <begin position="323"/>
        <end position="353"/>
    </location>
</feature>
<feature type="transmembrane region" description="Helical" evidence="7">
    <location>
        <begin position="59"/>
        <end position="79"/>
    </location>
</feature>
<feature type="transmembrane region" description="Helical" evidence="7">
    <location>
        <begin position="6"/>
        <end position="39"/>
    </location>
</feature>
<dbReference type="GO" id="GO:0005886">
    <property type="term" value="C:plasma membrane"/>
    <property type="evidence" value="ECO:0007669"/>
    <property type="project" value="UniProtKB-SubCell"/>
</dbReference>
<keyword evidence="4 7" id="KW-0812">Transmembrane</keyword>
<feature type="transmembrane region" description="Helical" evidence="7">
    <location>
        <begin position="282"/>
        <end position="303"/>
    </location>
</feature>
<comment type="subcellular location">
    <subcellularLocation>
        <location evidence="1">Cell inner membrane</location>
        <topology evidence="1">Multi-pass membrane protein</topology>
    </subcellularLocation>
</comment>
<dbReference type="RefSeq" id="WP_092365866.1">
    <property type="nucleotide sequence ID" value="NZ_CATZMQ010000014.1"/>
</dbReference>
<feature type="transmembrane region" description="Helical" evidence="7">
    <location>
        <begin position="405"/>
        <end position="426"/>
    </location>
</feature>
<dbReference type="InterPro" id="IPR004681">
    <property type="entry name" value="TRAP_DctM"/>
</dbReference>
<accession>A0A1I0HUL3</accession>